<feature type="transmembrane region" description="Helical" evidence="1">
    <location>
        <begin position="123"/>
        <end position="151"/>
    </location>
</feature>
<feature type="transmembrane region" description="Helical" evidence="1">
    <location>
        <begin position="330"/>
        <end position="353"/>
    </location>
</feature>
<keyword evidence="1" id="KW-0812">Transmembrane</keyword>
<dbReference type="EMBL" id="WJBU01000025">
    <property type="protein sequence ID" value="MRD49500.1"/>
    <property type="molecule type" value="Genomic_DNA"/>
</dbReference>
<organism evidence="2 3">
    <name type="scientific">Caenimonas koreensis DSM 17982</name>
    <dbReference type="NCBI Taxonomy" id="1121255"/>
    <lineage>
        <taxon>Bacteria</taxon>
        <taxon>Pseudomonadati</taxon>
        <taxon>Pseudomonadota</taxon>
        <taxon>Betaproteobacteria</taxon>
        <taxon>Burkholderiales</taxon>
        <taxon>Comamonadaceae</taxon>
        <taxon>Caenimonas</taxon>
    </lineage>
</organism>
<dbReference type="PANTHER" id="PTHR37422:SF13">
    <property type="entry name" value="LIPOPOLYSACCHARIDE BIOSYNTHESIS PROTEIN PA4999-RELATED"/>
    <property type="match status" value="1"/>
</dbReference>
<name>A0A844AY75_9BURK</name>
<dbReference type="GO" id="GO:0016020">
    <property type="term" value="C:membrane"/>
    <property type="evidence" value="ECO:0007669"/>
    <property type="project" value="UniProtKB-SubCell"/>
</dbReference>
<feature type="transmembrane region" description="Helical" evidence="1">
    <location>
        <begin position="67"/>
        <end position="87"/>
    </location>
</feature>
<sequence>MTPHDTQPGRQLFAWAWLIAFLLAALTCSTVKPPHPAVLPVLFASGMAYVLWSARSQLIDMLGNHRAIWLSLAVLVASIAMAEMLAAQRGVQGLAILLPPSMWLVLCLPVLTVFLMHDARLRFTVWLFAAICIWHFFAMPFEAVTGIRLSWQPIELFPRDAGPLHYQAAGLAWQVYYFVGLFLPMFYLAWGPLSEGRITRWPRMSPLAWALLAMAWGLPAVATQSRSAFAGTMAAGLLALLAWRRPRAARTWIALGVLVAIGAASYWYLFSANKSGMDLRLAYYALYFDESMKWPAVLIGHGFTLVPNAAMFAKGFIPLEHSHNDLIQTLYSWGAIALLAYLAFFAALLALVWKRYVSRGRVWPLCALLVFIPCTVTDLGFQNFEKAVFIVLLTSCCLVFAREARLPEKI</sequence>
<comment type="caution">
    <text evidence="2">The sequence shown here is derived from an EMBL/GenBank/DDBJ whole genome shotgun (WGS) entry which is preliminary data.</text>
</comment>
<evidence type="ECO:0000256" key="1">
    <source>
        <dbReference type="SAM" id="Phobius"/>
    </source>
</evidence>
<reference evidence="2 3" key="1">
    <citation type="submission" date="2019-11" db="EMBL/GenBank/DDBJ databases">
        <title>Caenimonas koreensis gen. nov., sp. nov., isolated from activated sludge.</title>
        <authorList>
            <person name="Seung H.R."/>
        </authorList>
    </citation>
    <scope>NUCLEOTIDE SEQUENCE [LARGE SCALE GENOMIC DNA]</scope>
    <source>
        <strain evidence="2 3">EMB320</strain>
    </source>
</reference>
<gene>
    <name evidence="2" type="ORF">GHT07_19680</name>
</gene>
<proteinExistence type="predicted"/>
<feature type="transmembrane region" description="Helical" evidence="1">
    <location>
        <begin position="93"/>
        <end position="116"/>
    </location>
</feature>
<feature type="transmembrane region" description="Helical" evidence="1">
    <location>
        <begin position="171"/>
        <end position="193"/>
    </location>
</feature>
<feature type="transmembrane region" description="Helical" evidence="1">
    <location>
        <begin position="362"/>
        <end position="381"/>
    </location>
</feature>
<feature type="transmembrane region" description="Helical" evidence="1">
    <location>
        <begin position="387"/>
        <end position="404"/>
    </location>
</feature>
<keyword evidence="1" id="KW-0472">Membrane</keyword>
<feature type="transmembrane region" description="Helical" evidence="1">
    <location>
        <begin position="12"/>
        <end position="31"/>
    </location>
</feature>
<dbReference type="RefSeq" id="WP_153586810.1">
    <property type="nucleotide sequence ID" value="NZ_WJBU01000025.1"/>
</dbReference>
<dbReference type="AlphaFoldDB" id="A0A844AY75"/>
<dbReference type="InterPro" id="IPR051533">
    <property type="entry name" value="WaaL-like"/>
</dbReference>
<feature type="transmembrane region" description="Helical" evidence="1">
    <location>
        <begin position="37"/>
        <end position="55"/>
    </location>
</feature>
<keyword evidence="1" id="KW-1133">Transmembrane helix</keyword>
<evidence type="ECO:0000313" key="3">
    <source>
        <dbReference type="Proteomes" id="UP000487350"/>
    </source>
</evidence>
<dbReference type="Proteomes" id="UP000487350">
    <property type="component" value="Unassembled WGS sequence"/>
</dbReference>
<feature type="transmembrane region" description="Helical" evidence="1">
    <location>
        <begin position="205"/>
        <end position="222"/>
    </location>
</feature>
<feature type="transmembrane region" description="Helical" evidence="1">
    <location>
        <begin position="251"/>
        <end position="270"/>
    </location>
</feature>
<accession>A0A844AY75</accession>
<evidence type="ECO:0008006" key="4">
    <source>
        <dbReference type="Google" id="ProtNLM"/>
    </source>
</evidence>
<protein>
    <recommendedName>
        <fullName evidence="4">O-antigen ligase</fullName>
    </recommendedName>
</protein>
<keyword evidence="3" id="KW-1185">Reference proteome</keyword>
<dbReference type="PANTHER" id="PTHR37422">
    <property type="entry name" value="TEICHURONIC ACID BIOSYNTHESIS PROTEIN TUAE"/>
    <property type="match status" value="1"/>
</dbReference>
<evidence type="ECO:0000313" key="2">
    <source>
        <dbReference type="EMBL" id="MRD49500.1"/>
    </source>
</evidence>